<dbReference type="Proteomes" id="UP000078486">
    <property type="component" value="Unassembled WGS sequence"/>
</dbReference>
<keyword evidence="1" id="KW-0805">Transcription regulation</keyword>
<dbReference type="Pfam" id="PF00356">
    <property type="entry name" value="LacI"/>
    <property type="match status" value="1"/>
</dbReference>
<keyword evidence="2" id="KW-0238">DNA-binding</keyword>
<sequence>MNPDRVTMLDVARKAGVARSTVSRALRNDPAIPQKRCAEIKTIAEKLGYAPHPMVATLMSQLHSRRRRSDPFCIAWIDLWPRGSAAVSVPYWDTHLAGARQRAAELGYGVEVWQPEADGVSPARLRQILAARDQWGIIFPPVPETAIRYDFDLRGFSAVTIGTSLQAPAMHRVSHNHFQGIQLACDRLRAKGYERIGFVSSLAGNARINGKWLAAFLERQLHWPATHRIRPLMVKTGRDGREAVKRWLCEKRPDVIVCGDQQAAAWLGTHRRFPRVVWLTLGGNNNKLWGINQLPEVVGRAAVELAVGQIHRNERGSQTPTHNLLIDGTWVED</sequence>
<dbReference type="STRING" id="1184151.AW736_05970"/>
<dbReference type="SUPFAM" id="SSF53822">
    <property type="entry name" value="Periplasmic binding protein-like I"/>
    <property type="match status" value="1"/>
</dbReference>
<dbReference type="EMBL" id="LRRQ01000046">
    <property type="protein sequence ID" value="OAM90849.1"/>
    <property type="molecule type" value="Genomic_DNA"/>
</dbReference>
<dbReference type="GO" id="GO:0003700">
    <property type="term" value="F:DNA-binding transcription factor activity"/>
    <property type="evidence" value="ECO:0007669"/>
    <property type="project" value="TreeGrafter"/>
</dbReference>
<proteinExistence type="predicted"/>
<feature type="domain" description="HTH lacI-type" evidence="4">
    <location>
        <begin position="6"/>
        <end position="60"/>
    </location>
</feature>
<dbReference type="CDD" id="cd01392">
    <property type="entry name" value="HTH_LacI"/>
    <property type="match status" value="1"/>
</dbReference>
<dbReference type="SMART" id="SM00354">
    <property type="entry name" value="HTH_LACI"/>
    <property type="match status" value="1"/>
</dbReference>
<accession>A0A178INR6</accession>
<evidence type="ECO:0000313" key="5">
    <source>
        <dbReference type="EMBL" id="OAM90849.1"/>
    </source>
</evidence>
<dbReference type="PANTHER" id="PTHR30146:SF109">
    <property type="entry name" value="HTH-TYPE TRANSCRIPTIONAL REGULATOR GALS"/>
    <property type="match status" value="1"/>
</dbReference>
<dbReference type="SUPFAM" id="SSF47413">
    <property type="entry name" value="lambda repressor-like DNA-binding domains"/>
    <property type="match status" value="1"/>
</dbReference>
<name>A0A178INR6_9BACT</name>
<evidence type="ECO:0000256" key="1">
    <source>
        <dbReference type="ARBA" id="ARBA00023015"/>
    </source>
</evidence>
<dbReference type="Gene3D" id="1.10.260.40">
    <property type="entry name" value="lambda repressor-like DNA-binding domains"/>
    <property type="match status" value="1"/>
</dbReference>
<dbReference type="PANTHER" id="PTHR30146">
    <property type="entry name" value="LACI-RELATED TRANSCRIPTIONAL REPRESSOR"/>
    <property type="match status" value="1"/>
</dbReference>
<dbReference type="InterPro" id="IPR028082">
    <property type="entry name" value="Peripla_BP_I"/>
</dbReference>
<dbReference type="InterPro" id="IPR010982">
    <property type="entry name" value="Lambda_DNA-bd_dom_sf"/>
</dbReference>
<keyword evidence="3" id="KW-0804">Transcription</keyword>
<dbReference type="InterPro" id="IPR000843">
    <property type="entry name" value="HTH_LacI"/>
</dbReference>
<dbReference type="AlphaFoldDB" id="A0A178INR6"/>
<gene>
    <name evidence="5" type="ORF">AW736_05970</name>
</gene>
<evidence type="ECO:0000259" key="4">
    <source>
        <dbReference type="PROSITE" id="PS50932"/>
    </source>
</evidence>
<dbReference type="GO" id="GO:0000976">
    <property type="term" value="F:transcription cis-regulatory region binding"/>
    <property type="evidence" value="ECO:0007669"/>
    <property type="project" value="TreeGrafter"/>
</dbReference>
<dbReference type="RefSeq" id="WP_068769295.1">
    <property type="nucleotide sequence ID" value="NZ_CP109796.1"/>
</dbReference>
<dbReference type="Gene3D" id="3.40.50.2300">
    <property type="match status" value="2"/>
</dbReference>
<dbReference type="OrthoDB" id="4810at2"/>
<evidence type="ECO:0000313" key="6">
    <source>
        <dbReference type="Proteomes" id="UP000078486"/>
    </source>
</evidence>
<organism evidence="5 6">
    <name type="scientific">Termitidicoccus mucosus</name>
    <dbReference type="NCBI Taxonomy" id="1184151"/>
    <lineage>
        <taxon>Bacteria</taxon>
        <taxon>Pseudomonadati</taxon>
        <taxon>Verrucomicrobiota</taxon>
        <taxon>Opitutia</taxon>
        <taxon>Opitutales</taxon>
        <taxon>Opitutaceae</taxon>
        <taxon>Termitidicoccus</taxon>
    </lineage>
</organism>
<comment type="caution">
    <text evidence="5">The sequence shown here is derived from an EMBL/GenBank/DDBJ whole genome shotgun (WGS) entry which is preliminary data.</text>
</comment>
<keyword evidence="6" id="KW-1185">Reference proteome</keyword>
<evidence type="ECO:0000256" key="2">
    <source>
        <dbReference type="ARBA" id="ARBA00023125"/>
    </source>
</evidence>
<reference evidence="5 6" key="1">
    <citation type="submission" date="2016-01" db="EMBL/GenBank/DDBJ databases">
        <title>High potential of lignocellulose degradation of a new Verrucomicrobia species.</title>
        <authorList>
            <person name="Wang Y."/>
            <person name="Shi Y."/>
            <person name="Qiu Z."/>
            <person name="Liu S."/>
            <person name="Yang H."/>
        </authorList>
    </citation>
    <scope>NUCLEOTIDE SEQUENCE [LARGE SCALE GENOMIC DNA]</scope>
    <source>
        <strain evidence="5 6">TSB47</strain>
    </source>
</reference>
<protein>
    <recommendedName>
        <fullName evidence="4">HTH lacI-type domain-containing protein</fullName>
    </recommendedName>
</protein>
<dbReference type="PROSITE" id="PS50932">
    <property type="entry name" value="HTH_LACI_2"/>
    <property type="match status" value="1"/>
</dbReference>
<evidence type="ECO:0000256" key="3">
    <source>
        <dbReference type="ARBA" id="ARBA00023163"/>
    </source>
</evidence>